<dbReference type="Proteomes" id="UP001596303">
    <property type="component" value="Unassembled WGS sequence"/>
</dbReference>
<proteinExistence type="predicted"/>
<organism evidence="2 3">
    <name type="scientific">Ponticaulis profundi</name>
    <dbReference type="NCBI Taxonomy" id="2665222"/>
    <lineage>
        <taxon>Bacteria</taxon>
        <taxon>Pseudomonadati</taxon>
        <taxon>Pseudomonadota</taxon>
        <taxon>Alphaproteobacteria</taxon>
        <taxon>Hyphomonadales</taxon>
        <taxon>Hyphomonadaceae</taxon>
        <taxon>Ponticaulis</taxon>
    </lineage>
</organism>
<dbReference type="EMBL" id="JBHSSW010000012">
    <property type="protein sequence ID" value="MFC6198588.1"/>
    <property type="molecule type" value="Genomic_DNA"/>
</dbReference>
<reference evidence="3" key="1">
    <citation type="journal article" date="2019" name="Int. J. Syst. Evol. Microbiol.">
        <title>The Global Catalogue of Microorganisms (GCM) 10K type strain sequencing project: providing services to taxonomists for standard genome sequencing and annotation.</title>
        <authorList>
            <consortium name="The Broad Institute Genomics Platform"/>
            <consortium name="The Broad Institute Genome Sequencing Center for Infectious Disease"/>
            <person name="Wu L."/>
            <person name="Ma J."/>
        </authorList>
    </citation>
    <scope>NUCLEOTIDE SEQUENCE [LARGE SCALE GENOMIC DNA]</scope>
    <source>
        <strain evidence="3">CGMCC-1.15741</strain>
    </source>
</reference>
<dbReference type="SUPFAM" id="SSF54427">
    <property type="entry name" value="NTF2-like"/>
    <property type="match status" value="1"/>
</dbReference>
<gene>
    <name evidence="2" type="ORF">ACFQDM_10870</name>
</gene>
<sequence length="126" mass="13993">MSDLEALIQRYVDCYNRMEIDDMMECVSDSVTFENFSNAGQSMQMNGKDALRQVAEASANAFKYRRQSIINLICSPEGQAAAEIHFQGIAALNLPNGTKEGQSIDIRGVSIFEAEDNLLTRIADYS</sequence>
<feature type="domain" description="SnoaL-like" evidence="1">
    <location>
        <begin position="8"/>
        <end position="121"/>
    </location>
</feature>
<evidence type="ECO:0000313" key="3">
    <source>
        <dbReference type="Proteomes" id="UP001596303"/>
    </source>
</evidence>
<dbReference type="Pfam" id="PF12680">
    <property type="entry name" value="SnoaL_2"/>
    <property type="match status" value="1"/>
</dbReference>
<name>A0ABW1SBE5_9PROT</name>
<dbReference type="RefSeq" id="WP_377378925.1">
    <property type="nucleotide sequence ID" value="NZ_JBHSSW010000012.1"/>
</dbReference>
<dbReference type="InterPro" id="IPR037401">
    <property type="entry name" value="SnoaL-like"/>
</dbReference>
<evidence type="ECO:0000313" key="2">
    <source>
        <dbReference type="EMBL" id="MFC6198588.1"/>
    </source>
</evidence>
<comment type="caution">
    <text evidence="2">The sequence shown here is derived from an EMBL/GenBank/DDBJ whole genome shotgun (WGS) entry which is preliminary data.</text>
</comment>
<evidence type="ECO:0000259" key="1">
    <source>
        <dbReference type="Pfam" id="PF12680"/>
    </source>
</evidence>
<dbReference type="InterPro" id="IPR032710">
    <property type="entry name" value="NTF2-like_dom_sf"/>
</dbReference>
<dbReference type="Gene3D" id="3.10.450.50">
    <property type="match status" value="1"/>
</dbReference>
<keyword evidence="3" id="KW-1185">Reference proteome</keyword>
<accession>A0ABW1SBE5</accession>
<protein>
    <submittedName>
        <fullName evidence="2">Nuclear transport factor 2 family protein</fullName>
    </submittedName>
</protein>